<keyword evidence="4 7" id="KW-0812">Transmembrane</keyword>
<keyword evidence="5 7" id="KW-1133">Transmembrane helix</keyword>
<feature type="transmembrane region" description="Helical" evidence="7">
    <location>
        <begin position="84"/>
        <end position="106"/>
    </location>
</feature>
<feature type="transmembrane region" description="Helical" evidence="7">
    <location>
        <begin position="206"/>
        <end position="226"/>
    </location>
</feature>
<protein>
    <submittedName>
        <fullName evidence="9">Sulfonate transport system permease protein</fullName>
    </submittedName>
</protein>
<keyword evidence="2 7" id="KW-0813">Transport</keyword>
<dbReference type="SUPFAM" id="SSF161098">
    <property type="entry name" value="MetI-like"/>
    <property type="match status" value="1"/>
</dbReference>
<comment type="subcellular location">
    <subcellularLocation>
        <location evidence="1 7">Cell membrane</location>
        <topology evidence="1 7">Multi-pass membrane protein</topology>
    </subcellularLocation>
</comment>
<evidence type="ECO:0000313" key="9">
    <source>
        <dbReference type="EMBL" id="MBP2114257.1"/>
    </source>
</evidence>
<evidence type="ECO:0000256" key="4">
    <source>
        <dbReference type="ARBA" id="ARBA00022692"/>
    </source>
</evidence>
<dbReference type="Proteomes" id="UP000773462">
    <property type="component" value="Unassembled WGS sequence"/>
</dbReference>
<dbReference type="Gene3D" id="1.10.3720.10">
    <property type="entry name" value="MetI-like"/>
    <property type="match status" value="1"/>
</dbReference>
<proteinExistence type="inferred from homology"/>
<feature type="domain" description="ABC transmembrane type-1" evidence="8">
    <location>
        <begin position="77"/>
        <end position="257"/>
    </location>
</feature>
<dbReference type="RefSeq" id="WP_209876714.1">
    <property type="nucleotide sequence ID" value="NZ_JAGGLV010000016.1"/>
</dbReference>
<gene>
    <name evidence="9" type="ORF">J2Z70_004423</name>
</gene>
<keyword evidence="10" id="KW-1185">Reference proteome</keyword>
<dbReference type="PROSITE" id="PS50928">
    <property type="entry name" value="ABC_TM1"/>
    <property type="match status" value="1"/>
</dbReference>
<dbReference type="CDD" id="cd06261">
    <property type="entry name" value="TM_PBP2"/>
    <property type="match status" value="1"/>
</dbReference>
<evidence type="ECO:0000256" key="1">
    <source>
        <dbReference type="ARBA" id="ARBA00004651"/>
    </source>
</evidence>
<keyword evidence="3" id="KW-1003">Cell membrane</keyword>
<dbReference type="EMBL" id="JAGGLV010000016">
    <property type="protein sequence ID" value="MBP2114257.1"/>
    <property type="molecule type" value="Genomic_DNA"/>
</dbReference>
<feature type="transmembrane region" description="Helical" evidence="7">
    <location>
        <begin position="118"/>
        <end position="137"/>
    </location>
</feature>
<dbReference type="PANTHER" id="PTHR30151:SF38">
    <property type="entry name" value="ALIPHATIC SULFONATES TRANSPORT PERMEASE PROTEIN SSUC-RELATED"/>
    <property type="match status" value="1"/>
</dbReference>
<evidence type="ECO:0000256" key="3">
    <source>
        <dbReference type="ARBA" id="ARBA00022475"/>
    </source>
</evidence>
<evidence type="ECO:0000256" key="7">
    <source>
        <dbReference type="RuleBase" id="RU363032"/>
    </source>
</evidence>
<feature type="transmembrane region" description="Helical" evidence="7">
    <location>
        <begin position="23"/>
        <end position="43"/>
    </location>
</feature>
<reference evidence="9 10" key="1">
    <citation type="submission" date="2021-03" db="EMBL/GenBank/DDBJ databases">
        <title>Genomic Encyclopedia of Type Strains, Phase IV (KMG-IV): sequencing the most valuable type-strain genomes for metagenomic binning, comparative biology and taxonomic classification.</title>
        <authorList>
            <person name="Goeker M."/>
        </authorList>
    </citation>
    <scope>NUCLEOTIDE SEQUENCE [LARGE SCALE GENOMIC DNA]</scope>
    <source>
        <strain evidence="9 10">DSM 101953</strain>
    </source>
</reference>
<evidence type="ECO:0000256" key="5">
    <source>
        <dbReference type="ARBA" id="ARBA00022989"/>
    </source>
</evidence>
<feature type="transmembrane region" description="Helical" evidence="7">
    <location>
        <begin position="238"/>
        <end position="260"/>
    </location>
</feature>
<organism evidence="9 10">
    <name type="scientific">Paenibacillus silagei</name>
    <dbReference type="NCBI Taxonomy" id="1670801"/>
    <lineage>
        <taxon>Bacteria</taxon>
        <taxon>Bacillati</taxon>
        <taxon>Bacillota</taxon>
        <taxon>Bacilli</taxon>
        <taxon>Bacillales</taxon>
        <taxon>Paenibacillaceae</taxon>
        <taxon>Paenibacillus</taxon>
    </lineage>
</organism>
<dbReference type="InterPro" id="IPR035906">
    <property type="entry name" value="MetI-like_sf"/>
</dbReference>
<comment type="similarity">
    <text evidence="7">Belongs to the binding-protein-dependent transport system permease family.</text>
</comment>
<dbReference type="PANTHER" id="PTHR30151">
    <property type="entry name" value="ALKANE SULFONATE ABC TRANSPORTER-RELATED, MEMBRANE SUBUNIT"/>
    <property type="match status" value="1"/>
</dbReference>
<dbReference type="Pfam" id="PF00528">
    <property type="entry name" value="BPD_transp_1"/>
    <property type="match status" value="1"/>
</dbReference>
<evidence type="ECO:0000313" key="10">
    <source>
        <dbReference type="Proteomes" id="UP000773462"/>
    </source>
</evidence>
<sequence>MAERTVAVGNAGKTGQPDGPGKVVIAGLGLLLPVGVLILWQILGYYGVISEMLFPTPYTIAQSFIALASTGDLWSNLRISVVRALSGFLLGGGLGLFFGILVGLFRRSEKLLDPSLQMIRMIPSLAVVPLFILWFGIGEESKVLLIAKGAFFPVYINTFIGIRGTDNKLFEVARVLGFSREKQIVRLVLPAAVPNVMLGVRLSLGLSWLGLVVAELIASTSGIGYMMSDARQFADTPVVFVGIIVFAAVGLLSDTIVRLIEQHLLRWRDSYQG</sequence>
<accession>A0ABS4NW14</accession>
<keyword evidence="6 7" id="KW-0472">Membrane</keyword>
<evidence type="ECO:0000256" key="2">
    <source>
        <dbReference type="ARBA" id="ARBA00022448"/>
    </source>
</evidence>
<name>A0ABS4NW14_9BACL</name>
<evidence type="ECO:0000259" key="8">
    <source>
        <dbReference type="PROSITE" id="PS50928"/>
    </source>
</evidence>
<dbReference type="InterPro" id="IPR000515">
    <property type="entry name" value="MetI-like"/>
</dbReference>
<feature type="transmembrane region" description="Helical" evidence="7">
    <location>
        <begin position="143"/>
        <end position="162"/>
    </location>
</feature>
<evidence type="ECO:0000256" key="6">
    <source>
        <dbReference type="ARBA" id="ARBA00023136"/>
    </source>
</evidence>
<comment type="caution">
    <text evidence="9">The sequence shown here is derived from an EMBL/GenBank/DDBJ whole genome shotgun (WGS) entry which is preliminary data.</text>
</comment>